<dbReference type="EMBL" id="CAJVPM010026516">
    <property type="protein sequence ID" value="CAG8662311.1"/>
    <property type="molecule type" value="Genomic_DNA"/>
</dbReference>
<organism evidence="1 2">
    <name type="scientific">Scutellospora calospora</name>
    <dbReference type="NCBI Taxonomy" id="85575"/>
    <lineage>
        <taxon>Eukaryota</taxon>
        <taxon>Fungi</taxon>
        <taxon>Fungi incertae sedis</taxon>
        <taxon>Mucoromycota</taxon>
        <taxon>Glomeromycotina</taxon>
        <taxon>Glomeromycetes</taxon>
        <taxon>Diversisporales</taxon>
        <taxon>Gigasporaceae</taxon>
        <taxon>Scutellospora</taxon>
    </lineage>
</organism>
<proteinExistence type="predicted"/>
<evidence type="ECO:0000313" key="1">
    <source>
        <dbReference type="EMBL" id="CAG8662311.1"/>
    </source>
</evidence>
<keyword evidence="2" id="KW-1185">Reference proteome</keyword>
<feature type="non-terminal residue" evidence="1">
    <location>
        <position position="72"/>
    </location>
</feature>
<sequence length="72" mass="8557">TSSESSNEKKYSYKDNEVRNSNTILKFNVEKEIKTDNISKENKKKRFSKDLTKQENSRKETKQNQNIEKLNT</sequence>
<dbReference type="Proteomes" id="UP000789860">
    <property type="component" value="Unassembled WGS sequence"/>
</dbReference>
<evidence type="ECO:0000313" key="2">
    <source>
        <dbReference type="Proteomes" id="UP000789860"/>
    </source>
</evidence>
<gene>
    <name evidence="1" type="ORF">SCALOS_LOCUS9075</name>
</gene>
<protein>
    <submittedName>
        <fullName evidence="1">10515_t:CDS:1</fullName>
    </submittedName>
</protein>
<feature type="non-terminal residue" evidence="1">
    <location>
        <position position="1"/>
    </location>
</feature>
<comment type="caution">
    <text evidence="1">The sequence shown here is derived from an EMBL/GenBank/DDBJ whole genome shotgun (WGS) entry which is preliminary data.</text>
</comment>
<reference evidence="1" key="1">
    <citation type="submission" date="2021-06" db="EMBL/GenBank/DDBJ databases">
        <authorList>
            <person name="Kallberg Y."/>
            <person name="Tangrot J."/>
            <person name="Rosling A."/>
        </authorList>
    </citation>
    <scope>NUCLEOTIDE SEQUENCE</scope>
    <source>
        <strain evidence="1">AU212A</strain>
    </source>
</reference>
<accession>A0ACA9NNI1</accession>
<name>A0ACA9NNI1_9GLOM</name>